<evidence type="ECO:0000313" key="3">
    <source>
        <dbReference type="Proteomes" id="UP000663090"/>
    </source>
</evidence>
<organism evidence="2 3">
    <name type="scientific">Myxococcus landrumensis</name>
    <dbReference type="NCBI Taxonomy" id="2813577"/>
    <lineage>
        <taxon>Bacteria</taxon>
        <taxon>Pseudomonadati</taxon>
        <taxon>Myxococcota</taxon>
        <taxon>Myxococcia</taxon>
        <taxon>Myxococcales</taxon>
        <taxon>Cystobacterineae</taxon>
        <taxon>Myxococcaceae</taxon>
        <taxon>Myxococcus</taxon>
    </lineage>
</organism>
<evidence type="ECO:0000256" key="1">
    <source>
        <dbReference type="SAM" id="MobiDB-lite"/>
    </source>
</evidence>
<gene>
    <name evidence="2" type="ORF">JY572_21965</name>
</gene>
<feature type="region of interest" description="Disordered" evidence="1">
    <location>
        <begin position="64"/>
        <end position="104"/>
    </location>
</feature>
<evidence type="ECO:0000313" key="2">
    <source>
        <dbReference type="EMBL" id="QSQ11089.1"/>
    </source>
</evidence>
<protein>
    <submittedName>
        <fullName evidence="2">Uncharacterized protein</fullName>
    </submittedName>
</protein>
<accession>A0ABX7N0E0</accession>
<reference evidence="2 3" key="1">
    <citation type="submission" date="2021-02" db="EMBL/GenBank/DDBJ databases">
        <title>De Novo genome assembly of isolated myxobacteria.</title>
        <authorList>
            <person name="Stevens D.C."/>
        </authorList>
    </citation>
    <scope>NUCLEOTIDE SEQUENCE [LARGE SCALE GENOMIC DNA]</scope>
    <source>
        <strain evidence="2 3">SCHIC003</strain>
    </source>
</reference>
<proteinExistence type="predicted"/>
<dbReference type="EMBL" id="CP071091">
    <property type="protein sequence ID" value="QSQ11089.1"/>
    <property type="molecule type" value="Genomic_DNA"/>
</dbReference>
<dbReference type="RefSeq" id="WP_206712849.1">
    <property type="nucleotide sequence ID" value="NZ_CP071091.1"/>
</dbReference>
<sequence>MSKVRWGVLGLAGAAVATAGVWSIWGETPREPAAPPALATPHGSAPADLAQEVRALRAELESLRQRQGALAQHPPTSVVEAPAREASEQKPSVSGEQARAAAEQARLERVREIDAELEAAANTEPRDADWAGRTESLVTESFRGPPFAGSRLTRVECRTHLCTLEVEHDGHEARAELLSLLLKVPGIQGQAVLRPRNDGGRWTSRVYLSRAGEDLPFTRRP</sequence>
<name>A0ABX7N0E0_9BACT</name>
<dbReference type="Proteomes" id="UP000663090">
    <property type="component" value="Chromosome"/>
</dbReference>
<keyword evidence="3" id="KW-1185">Reference proteome</keyword>